<reference evidence="3 4" key="1">
    <citation type="submission" date="2016-10" db="EMBL/GenBank/DDBJ databases">
        <authorList>
            <person name="de Groot N.N."/>
        </authorList>
    </citation>
    <scope>NUCLEOTIDE SEQUENCE [LARGE SCALE GENOMIC DNA]</scope>
    <source>
        <strain evidence="3 4">CPCC 202808</strain>
    </source>
</reference>
<dbReference type="NCBIfam" id="NF038080">
    <property type="entry name" value="PG_bind_siph"/>
    <property type="match status" value="1"/>
</dbReference>
<dbReference type="OrthoDB" id="3476732at2"/>
<dbReference type="SUPFAM" id="SSF54001">
    <property type="entry name" value="Cysteine proteinases"/>
    <property type="match status" value="1"/>
</dbReference>
<evidence type="ECO:0000313" key="3">
    <source>
        <dbReference type="EMBL" id="SFH69196.1"/>
    </source>
</evidence>
<protein>
    <submittedName>
        <fullName evidence="3">CHAP domain-containing protein</fullName>
    </submittedName>
</protein>
<dbReference type="SUPFAM" id="SSF47090">
    <property type="entry name" value="PGBD-like"/>
    <property type="match status" value="1"/>
</dbReference>
<gene>
    <name evidence="3" type="ORF">SAMN05421678_1293</name>
</gene>
<dbReference type="Pfam" id="PF05257">
    <property type="entry name" value="CHAP"/>
    <property type="match status" value="1"/>
</dbReference>
<name>A0A1I3C4E2_9ACTN</name>
<proteinExistence type="predicted"/>
<dbReference type="InterPro" id="IPR047763">
    <property type="entry name" value="PG_bind_dom_phiBT1-type"/>
</dbReference>
<dbReference type="STRING" id="504797.SAMN05421678_1293"/>
<evidence type="ECO:0000259" key="2">
    <source>
        <dbReference type="Pfam" id="PF05257"/>
    </source>
</evidence>
<dbReference type="AlphaFoldDB" id="A0A1I3C4E2"/>
<dbReference type="InterPro" id="IPR038765">
    <property type="entry name" value="Papain-like_cys_pep_sf"/>
</dbReference>
<dbReference type="InterPro" id="IPR007921">
    <property type="entry name" value="CHAP_dom"/>
</dbReference>
<dbReference type="Proteomes" id="UP000199052">
    <property type="component" value="Unassembled WGS sequence"/>
</dbReference>
<dbReference type="EMBL" id="FOOI01000029">
    <property type="protein sequence ID" value="SFH69196.1"/>
    <property type="molecule type" value="Genomic_DNA"/>
</dbReference>
<accession>A0A1I3C4E2</accession>
<dbReference type="InterPro" id="IPR036365">
    <property type="entry name" value="PGBD-like_sf"/>
</dbReference>
<dbReference type="Gene3D" id="3.90.1720.10">
    <property type="entry name" value="endopeptidase domain like (from Nostoc punctiforme)"/>
    <property type="match status" value="1"/>
</dbReference>
<dbReference type="Gene3D" id="1.10.101.10">
    <property type="entry name" value="PGBD-like superfamily/PGBD"/>
    <property type="match status" value="1"/>
</dbReference>
<feature type="region of interest" description="Disordered" evidence="1">
    <location>
        <begin position="1"/>
        <end position="64"/>
    </location>
</feature>
<evidence type="ECO:0000256" key="1">
    <source>
        <dbReference type="SAM" id="MobiDB-lite"/>
    </source>
</evidence>
<sequence length="422" mass="45562">MGDENTAASDLGLTADQAADQTARLIGPDAELEQPSQDQDAAIDGEEPDQDHNALTPGLHREKPAVRARVGEVVDLARRQLGIGEDPPGSNRNKFTSWYGTATAWCAIFVRWNFVNPEGFPSGWSDSELNPTSAYCPAVARWYQQQGQWVRIEHGAPRPGDQVFFDWTRGRSGSGYNHTGLVEAVHADGTVTTIEGNWLDGVRRVRRTSYYIVGFGRPAYDDAHPVPPTPAHPARYKVKIAGLEYGYGATGSQVTEVGKALVAKGFGKHYKTGPGPRWTDADTENYSDFQKSLGLSGRDADGVPGPDSLKKLLGHLPTITPKRPDHVVDLAHLVSAAKQDPARKQGGTTPGAAEDVRLVEDALHREGLLAQTYAGDGSFGSATVQAYRKWQLRCGYGGKDADGIPGKDSLTRLGKKYGFTVG</sequence>
<organism evidence="3 4">
    <name type="scientific">Actinopolymorpha cephalotaxi</name>
    <dbReference type="NCBI Taxonomy" id="504797"/>
    <lineage>
        <taxon>Bacteria</taxon>
        <taxon>Bacillati</taxon>
        <taxon>Actinomycetota</taxon>
        <taxon>Actinomycetes</taxon>
        <taxon>Propionibacteriales</taxon>
        <taxon>Actinopolymorphaceae</taxon>
        <taxon>Actinopolymorpha</taxon>
    </lineage>
</organism>
<evidence type="ECO:0000313" key="4">
    <source>
        <dbReference type="Proteomes" id="UP000199052"/>
    </source>
</evidence>
<dbReference type="InterPro" id="IPR036366">
    <property type="entry name" value="PGBDSf"/>
</dbReference>
<feature type="domain" description="Peptidase C51" evidence="2">
    <location>
        <begin position="98"/>
        <end position="197"/>
    </location>
</feature>